<keyword evidence="4" id="KW-0648">Protein biosynthesis</keyword>
<evidence type="ECO:0000259" key="3">
    <source>
        <dbReference type="Pfam" id="PF04471"/>
    </source>
</evidence>
<evidence type="ECO:0000313" key="5">
    <source>
        <dbReference type="Proteomes" id="UP000175971"/>
    </source>
</evidence>
<keyword evidence="2" id="KW-0812">Transmembrane</keyword>
<proteinExistence type="predicted"/>
<dbReference type="OrthoDB" id="5181666at2"/>
<feature type="transmembrane region" description="Helical" evidence="2">
    <location>
        <begin position="50"/>
        <end position="69"/>
    </location>
</feature>
<dbReference type="EMBL" id="LJGZ01000025">
    <property type="protein sequence ID" value="OEV20301.1"/>
    <property type="molecule type" value="Genomic_DNA"/>
</dbReference>
<feature type="domain" description="Restriction endonuclease type IV Mrr" evidence="3">
    <location>
        <begin position="122"/>
        <end position="223"/>
    </location>
</feature>
<dbReference type="Proteomes" id="UP000175971">
    <property type="component" value="Unassembled WGS sequence"/>
</dbReference>
<dbReference type="AlphaFoldDB" id="A0A1E7LVV9"/>
<dbReference type="PATRIC" id="fig|518642.7.peg.4018"/>
<gene>
    <name evidence="4" type="ORF">AN221_12595</name>
</gene>
<dbReference type="Gene3D" id="3.40.1350.10">
    <property type="match status" value="1"/>
</dbReference>
<name>A0A1E7LVV9_9ACTN</name>
<dbReference type="GO" id="GO:0015666">
    <property type="term" value="F:restriction endodeoxyribonuclease activity"/>
    <property type="evidence" value="ECO:0007669"/>
    <property type="project" value="TreeGrafter"/>
</dbReference>
<dbReference type="GO" id="GO:0003743">
    <property type="term" value="F:translation initiation factor activity"/>
    <property type="evidence" value="ECO:0007669"/>
    <property type="project" value="UniProtKB-KW"/>
</dbReference>
<organism evidence="4 5">
    <name type="scientific">Streptomyces nanshensis</name>
    <dbReference type="NCBI Taxonomy" id="518642"/>
    <lineage>
        <taxon>Bacteria</taxon>
        <taxon>Bacillati</taxon>
        <taxon>Actinomycetota</taxon>
        <taxon>Actinomycetes</taxon>
        <taxon>Kitasatosporales</taxon>
        <taxon>Streptomycetaceae</taxon>
        <taxon>Streptomyces</taxon>
    </lineage>
</organism>
<dbReference type="InterPro" id="IPR007560">
    <property type="entry name" value="Restrct_endonuc_IV_Mrr"/>
</dbReference>
<dbReference type="PANTHER" id="PTHR30015">
    <property type="entry name" value="MRR RESTRICTION SYSTEM PROTEIN"/>
    <property type="match status" value="1"/>
</dbReference>
<dbReference type="PANTHER" id="PTHR30015:SF6">
    <property type="entry name" value="SLL1429 PROTEIN"/>
    <property type="match status" value="1"/>
</dbReference>
<feature type="transmembrane region" description="Helical" evidence="2">
    <location>
        <begin position="21"/>
        <end position="44"/>
    </location>
</feature>
<reference evidence="4 5" key="1">
    <citation type="journal article" date="2016" name="Front. Microbiol.">
        <title>Comparative Genomics Analysis of Streptomyces Species Reveals Their Adaptation to the Marine Environment and Their Diversity at the Genomic Level.</title>
        <authorList>
            <person name="Tian X."/>
            <person name="Zhang Z."/>
            <person name="Yang T."/>
            <person name="Chen M."/>
            <person name="Li J."/>
            <person name="Chen F."/>
            <person name="Yang J."/>
            <person name="Li W."/>
            <person name="Zhang B."/>
            <person name="Zhang Z."/>
            <person name="Wu J."/>
            <person name="Zhang C."/>
            <person name="Long L."/>
            <person name="Xiao J."/>
        </authorList>
    </citation>
    <scope>NUCLEOTIDE SEQUENCE [LARGE SCALE GENOMIC DNA]</scope>
    <source>
        <strain evidence="4 5">SCSIO M10372</strain>
    </source>
</reference>
<dbReference type="Pfam" id="PF04471">
    <property type="entry name" value="Mrr_cat"/>
    <property type="match status" value="1"/>
</dbReference>
<sequence length="265" mass="27754">MAIPIRRHGVRGGRAPFDLRRTTFGFALVALVLAGGGMALRAAWRSAGRHPVAAVLVVGLLLAAALLVLRRRRRARRVAEAVTEAAYAIVDAGIAELDAAGEARARARPAPPEAADPVDYAELDPYAFEEAVAELCRRDGCADAEVVGGAGDLGADVLATTPDGRRLVVQCKRYGPGNRAGSQDLQRFGGTCYAVHGADIALVVSTGGFTEPALEYAEQCGILCYGPEELAAWSEDGAPPPWDATEEAPSSWPPGEEPTVPFSAP</sequence>
<feature type="region of interest" description="Disordered" evidence="1">
    <location>
        <begin position="234"/>
        <end position="265"/>
    </location>
</feature>
<dbReference type="GO" id="GO:0009307">
    <property type="term" value="P:DNA restriction-modification system"/>
    <property type="evidence" value="ECO:0007669"/>
    <property type="project" value="InterPro"/>
</dbReference>
<dbReference type="GO" id="GO:0003677">
    <property type="term" value="F:DNA binding"/>
    <property type="evidence" value="ECO:0007669"/>
    <property type="project" value="InterPro"/>
</dbReference>
<evidence type="ECO:0000313" key="4">
    <source>
        <dbReference type="EMBL" id="OEV20301.1"/>
    </source>
</evidence>
<dbReference type="InterPro" id="IPR052906">
    <property type="entry name" value="Type_IV_Methyl-Rstrct_Enzyme"/>
</dbReference>
<keyword evidence="5" id="KW-1185">Reference proteome</keyword>
<protein>
    <submittedName>
        <fullName evidence="4">Translation initiation factor IF-2</fullName>
    </submittedName>
</protein>
<dbReference type="InterPro" id="IPR011856">
    <property type="entry name" value="tRNA_endonuc-like_dom_sf"/>
</dbReference>
<accession>A0A1E7LVV9</accession>
<dbReference type="RefSeq" id="WP_070201048.1">
    <property type="nucleotide sequence ID" value="NZ_LJGZ01000025.1"/>
</dbReference>
<keyword evidence="4" id="KW-0396">Initiation factor</keyword>
<keyword evidence="2" id="KW-1133">Transmembrane helix</keyword>
<dbReference type="InterPro" id="IPR011335">
    <property type="entry name" value="Restrct_endonuc-II-like"/>
</dbReference>
<keyword evidence="2" id="KW-0472">Membrane</keyword>
<dbReference type="SUPFAM" id="SSF52980">
    <property type="entry name" value="Restriction endonuclease-like"/>
    <property type="match status" value="1"/>
</dbReference>
<evidence type="ECO:0000256" key="1">
    <source>
        <dbReference type="SAM" id="MobiDB-lite"/>
    </source>
</evidence>
<evidence type="ECO:0000256" key="2">
    <source>
        <dbReference type="SAM" id="Phobius"/>
    </source>
</evidence>
<comment type="caution">
    <text evidence="4">The sequence shown here is derived from an EMBL/GenBank/DDBJ whole genome shotgun (WGS) entry which is preliminary data.</text>
</comment>